<evidence type="ECO:0000259" key="1">
    <source>
        <dbReference type="Pfam" id="PF09995"/>
    </source>
</evidence>
<protein>
    <submittedName>
        <fullName evidence="2">DUF2236 domain-containing protein</fullName>
    </submittedName>
</protein>
<reference evidence="2 3" key="1">
    <citation type="submission" date="2019-02" db="EMBL/GenBank/DDBJ databases">
        <title>WGS of Pseudoxanthomonas species novum from clinical isolates.</title>
        <authorList>
            <person name="Bernier A.-M."/>
            <person name="Bernard K."/>
            <person name="Vachon A."/>
        </authorList>
    </citation>
    <scope>NUCLEOTIDE SEQUENCE [LARGE SCALE GENOMIC DNA]</scope>
    <source>
        <strain evidence="2 3">NML171202</strain>
    </source>
</reference>
<dbReference type="AlphaFoldDB" id="A0A4Q8LHC2"/>
<dbReference type="GO" id="GO:0016491">
    <property type="term" value="F:oxidoreductase activity"/>
    <property type="evidence" value="ECO:0007669"/>
    <property type="project" value="InterPro"/>
</dbReference>
<proteinExistence type="predicted"/>
<organism evidence="2 3">
    <name type="scientific">Pseudoxanthomonas winnipegensis</name>
    <dbReference type="NCBI Taxonomy" id="2480810"/>
    <lineage>
        <taxon>Bacteria</taxon>
        <taxon>Pseudomonadati</taxon>
        <taxon>Pseudomonadota</taxon>
        <taxon>Gammaproteobacteria</taxon>
        <taxon>Lysobacterales</taxon>
        <taxon>Lysobacteraceae</taxon>
        <taxon>Pseudoxanthomonas</taxon>
    </lineage>
</organism>
<dbReference type="Pfam" id="PF09995">
    <property type="entry name" value="MPAB_Lcp_cat"/>
    <property type="match status" value="1"/>
</dbReference>
<accession>A0A4Q8LHC2</accession>
<name>A0A4Q8LHC2_9GAMM</name>
<dbReference type="RefSeq" id="WP_130518870.1">
    <property type="nucleotide sequence ID" value="NZ_SHMA01000005.1"/>
</dbReference>
<gene>
    <name evidence="2" type="ORF">EA661_11475</name>
</gene>
<comment type="caution">
    <text evidence="2">The sequence shown here is derived from an EMBL/GenBank/DDBJ whole genome shotgun (WGS) entry which is preliminary data.</text>
</comment>
<sequence>MNAERSAIGVNKVVTKERVYGKESRWRRMGAPQPASAETDYGVFGPGSVAWDVLLHPACLVFQSASQFVLQLTYKPILAGVRDWDPLSRKARAGTVTLFDVFDRGQRNSGIHAPMWLGDRATARRVAEHLGNIHAKVAADVIDSGAPELGGYAANSPRESMWAALTEMHSMLWIYESLAYDGFHRIGRLPDAQRDRFIAEVAEYCRLFPAREEALPTSMAELKALYKRDEKLFGTSPTMATIPETGQNLWQLLEETAKKNHHRSQWRVKVQLFFQNKVFAIPVQAAASSHTRKNMGMTPEQERKVLTKAARMRPIIWLLQRRPIARYFTRIMWGPDAMRLIDSARELHAEAKRNRKA</sequence>
<evidence type="ECO:0000313" key="3">
    <source>
        <dbReference type="Proteomes" id="UP000291286"/>
    </source>
</evidence>
<evidence type="ECO:0000313" key="2">
    <source>
        <dbReference type="EMBL" id="TAA28912.1"/>
    </source>
</evidence>
<feature type="domain" description="ER-bound oxygenase mpaB/mpaB'/Rubber oxygenase catalytic" evidence="1">
    <location>
        <begin position="51"/>
        <end position="258"/>
    </location>
</feature>
<dbReference type="InterPro" id="IPR018713">
    <property type="entry name" value="MPAB/Lcp_cat_dom"/>
</dbReference>
<dbReference type="EMBL" id="SHMB01000004">
    <property type="protein sequence ID" value="TAA28912.1"/>
    <property type="molecule type" value="Genomic_DNA"/>
</dbReference>
<dbReference type="Proteomes" id="UP000291286">
    <property type="component" value="Unassembled WGS sequence"/>
</dbReference>